<dbReference type="Pfam" id="PF04402">
    <property type="entry name" value="SIMPL"/>
    <property type="match status" value="1"/>
</dbReference>
<dbReference type="InterPro" id="IPR007497">
    <property type="entry name" value="SIMPL/DUF541"/>
</dbReference>
<dbReference type="RefSeq" id="WP_035134913.1">
    <property type="nucleotide sequence ID" value="NZ_JRLV01000015.1"/>
</dbReference>
<organism evidence="2 3">
    <name type="scientific">Flavobacterium beibuense F44-8</name>
    <dbReference type="NCBI Taxonomy" id="1406840"/>
    <lineage>
        <taxon>Bacteria</taxon>
        <taxon>Pseudomonadati</taxon>
        <taxon>Bacteroidota</taxon>
        <taxon>Flavobacteriia</taxon>
        <taxon>Flavobacteriales</taxon>
        <taxon>Flavobacteriaceae</taxon>
        <taxon>Flavobacterium</taxon>
    </lineage>
</organism>
<comment type="caution">
    <text evidence="2">The sequence shown here is derived from an EMBL/GenBank/DDBJ whole genome shotgun (WGS) entry which is preliminary data.</text>
</comment>
<protein>
    <submittedName>
        <fullName evidence="2">Membrane protein</fullName>
    </submittedName>
</protein>
<dbReference type="Proteomes" id="UP000030129">
    <property type="component" value="Unassembled WGS sequence"/>
</dbReference>
<feature type="chain" id="PRO_5002002437" evidence="1">
    <location>
        <begin position="19"/>
        <end position="229"/>
    </location>
</feature>
<accession>A0A0A2LU81</accession>
<dbReference type="PANTHER" id="PTHR34387">
    <property type="entry name" value="SLR1258 PROTEIN"/>
    <property type="match status" value="1"/>
</dbReference>
<keyword evidence="1" id="KW-0732">Signal</keyword>
<feature type="signal peptide" evidence="1">
    <location>
        <begin position="1"/>
        <end position="18"/>
    </location>
</feature>
<dbReference type="eggNOG" id="COG2968">
    <property type="taxonomic scope" value="Bacteria"/>
</dbReference>
<reference evidence="2 3" key="1">
    <citation type="submission" date="2013-09" db="EMBL/GenBank/DDBJ databases">
        <authorList>
            <person name="Zeng Z."/>
            <person name="Chen C."/>
        </authorList>
    </citation>
    <scope>NUCLEOTIDE SEQUENCE [LARGE SCALE GENOMIC DNA]</scope>
    <source>
        <strain evidence="2 3">F44-8</strain>
    </source>
</reference>
<proteinExistence type="predicted"/>
<dbReference type="EMBL" id="JRLV01000015">
    <property type="protein sequence ID" value="KGO79680.1"/>
    <property type="molecule type" value="Genomic_DNA"/>
</dbReference>
<dbReference type="GO" id="GO:0006974">
    <property type="term" value="P:DNA damage response"/>
    <property type="evidence" value="ECO:0007669"/>
    <property type="project" value="TreeGrafter"/>
</dbReference>
<dbReference type="Gene3D" id="3.30.70.2970">
    <property type="entry name" value="Protein of unknown function (DUF541), domain 2"/>
    <property type="match status" value="1"/>
</dbReference>
<name>A0A0A2LU81_9FLAO</name>
<dbReference type="InterPro" id="IPR052022">
    <property type="entry name" value="26kDa_periplasmic_antigen"/>
</dbReference>
<evidence type="ECO:0000313" key="2">
    <source>
        <dbReference type="EMBL" id="KGO79680.1"/>
    </source>
</evidence>
<gene>
    <name evidence="2" type="ORF">Q763_12580</name>
</gene>
<dbReference type="AlphaFoldDB" id="A0A0A2LU81"/>
<evidence type="ECO:0000256" key="1">
    <source>
        <dbReference type="SAM" id="SignalP"/>
    </source>
</evidence>
<sequence>MKKFAIVLVMMVAGAANAQQASTPQVTVQGEGIIKVTPDMATITIGVNNEGNDAKDVKKENDKATDAVIKYLKKAGIDAKDYQTERVYLNRNYDYDKKKYYYRASQTISVKLKDLSKYDDLITGLTEAGVNNIQGVNFESSKQKEYEAQARREAMLDAQKKAKEYASAIGQSIGAAMMITENGSSSYMPLRMKAVSYEMAADSTGSRETIAVGEIEIKANVTVGFALKL</sequence>
<dbReference type="PANTHER" id="PTHR34387:SF1">
    <property type="entry name" value="PERIPLASMIC IMMUNOGENIC PROTEIN"/>
    <property type="match status" value="1"/>
</dbReference>
<evidence type="ECO:0000313" key="3">
    <source>
        <dbReference type="Proteomes" id="UP000030129"/>
    </source>
</evidence>
<dbReference type="Gene3D" id="3.30.110.170">
    <property type="entry name" value="Protein of unknown function (DUF541), domain 1"/>
    <property type="match status" value="1"/>
</dbReference>
<keyword evidence="3" id="KW-1185">Reference proteome</keyword>